<comment type="caution">
    <text evidence="1">The sequence shown here is derived from an EMBL/GenBank/DDBJ whole genome shotgun (WGS) entry which is preliminary data.</text>
</comment>
<sequence>MYAKINPLTSIAFTRRLLCRLPSNAPRTSYCRSISQAKNLIEDVKASSPPLSYKDYVLEPSRLPQGEFNKRFRACRSVDEVLHLAFANEQVRPQDLVGSVDALVRIQYRILSTFQWAYYDDNIAMRVQSGVNSEALDMFLSLHHHQSFVGLLNEVDKHMDAFSTDEAVRLLDGFLKLCVSRNHDVLVKLQQRCITECHSLDLAGLATLS</sequence>
<dbReference type="Proteomes" id="UP000821853">
    <property type="component" value="Unassembled WGS sequence"/>
</dbReference>
<name>A0A9J6H8B5_HAELO</name>
<organism evidence="1 2">
    <name type="scientific">Haemaphysalis longicornis</name>
    <name type="common">Bush tick</name>
    <dbReference type="NCBI Taxonomy" id="44386"/>
    <lineage>
        <taxon>Eukaryota</taxon>
        <taxon>Metazoa</taxon>
        <taxon>Ecdysozoa</taxon>
        <taxon>Arthropoda</taxon>
        <taxon>Chelicerata</taxon>
        <taxon>Arachnida</taxon>
        <taxon>Acari</taxon>
        <taxon>Parasitiformes</taxon>
        <taxon>Ixodida</taxon>
        <taxon>Ixodoidea</taxon>
        <taxon>Ixodidae</taxon>
        <taxon>Haemaphysalinae</taxon>
        <taxon>Haemaphysalis</taxon>
    </lineage>
</organism>
<keyword evidence="2" id="KW-1185">Reference proteome</keyword>
<evidence type="ECO:0000313" key="2">
    <source>
        <dbReference type="Proteomes" id="UP000821853"/>
    </source>
</evidence>
<reference evidence="1 2" key="1">
    <citation type="journal article" date="2020" name="Cell">
        <title>Large-Scale Comparative Analyses of Tick Genomes Elucidate Their Genetic Diversity and Vector Capacities.</title>
        <authorList>
            <consortium name="Tick Genome and Microbiome Consortium (TIGMIC)"/>
            <person name="Jia N."/>
            <person name="Wang J."/>
            <person name="Shi W."/>
            <person name="Du L."/>
            <person name="Sun Y."/>
            <person name="Zhan W."/>
            <person name="Jiang J.F."/>
            <person name="Wang Q."/>
            <person name="Zhang B."/>
            <person name="Ji P."/>
            <person name="Bell-Sakyi L."/>
            <person name="Cui X.M."/>
            <person name="Yuan T.T."/>
            <person name="Jiang B.G."/>
            <person name="Yang W.F."/>
            <person name="Lam T.T."/>
            <person name="Chang Q.C."/>
            <person name="Ding S.J."/>
            <person name="Wang X.J."/>
            <person name="Zhu J.G."/>
            <person name="Ruan X.D."/>
            <person name="Zhao L."/>
            <person name="Wei J.T."/>
            <person name="Ye R.Z."/>
            <person name="Que T.C."/>
            <person name="Du C.H."/>
            <person name="Zhou Y.H."/>
            <person name="Cheng J.X."/>
            <person name="Dai P.F."/>
            <person name="Guo W.B."/>
            <person name="Han X.H."/>
            <person name="Huang E.J."/>
            <person name="Li L.F."/>
            <person name="Wei W."/>
            <person name="Gao Y.C."/>
            <person name="Liu J.Z."/>
            <person name="Shao H.Z."/>
            <person name="Wang X."/>
            <person name="Wang C.C."/>
            <person name="Yang T.C."/>
            <person name="Huo Q.B."/>
            <person name="Li W."/>
            <person name="Chen H.Y."/>
            <person name="Chen S.E."/>
            <person name="Zhou L.G."/>
            <person name="Ni X.B."/>
            <person name="Tian J.H."/>
            <person name="Sheng Y."/>
            <person name="Liu T."/>
            <person name="Pan Y.S."/>
            <person name="Xia L.Y."/>
            <person name="Li J."/>
            <person name="Zhao F."/>
            <person name="Cao W.C."/>
        </authorList>
    </citation>
    <scope>NUCLEOTIDE SEQUENCE [LARGE SCALE GENOMIC DNA]</scope>
    <source>
        <strain evidence="1">HaeL-2018</strain>
    </source>
</reference>
<dbReference type="OrthoDB" id="385235at2759"/>
<protein>
    <submittedName>
        <fullName evidence="1">Uncharacterized protein</fullName>
    </submittedName>
</protein>
<dbReference type="VEuPathDB" id="VectorBase:HLOH_064620"/>
<dbReference type="AlphaFoldDB" id="A0A9J6H8B5"/>
<accession>A0A9J6H8B5</accession>
<evidence type="ECO:0000313" key="1">
    <source>
        <dbReference type="EMBL" id="KAH9383322.1"/>
    </source>
</evidence>
<dbReference type="EMBL" id="JABSTR010001040">
    <property type="protein sequence ID" value="KAH9383322.1"/>
    <property type="molecule type" value="Genomic_DNA"/>
</dbReference>
<gene>
    <name evidence="1" type="ORF">HPB48_024442</name>
</gene>
<proteinExistence type="predicted"/>